<dbReference type="AlphaFoldDB" id="A0A6L3ZJC3"/>
<dbReference type="RefSeq" id="WP_151692804.1">
    <property type="nucleotide sequence ID" value="NZ_BMGX01000002.1"/>
</dbReference>
<proteinExistence type="predicted"/>
<keyword evidence="1" id="KW-0732">Signal</keyword>
<comment type="caution">
    <text evidence="2">The sequence shown here is derived from an EMBL/GenBank/DDBJ whole genome shotgun (WGS) entry which is preliminary data.</text>
</comment>
<reference evidence="2 3" key="1">
    <citation type="submission" date="2019-10" db="EMBL/GenBank/DDBJ databases">
        <title>Genome sequence of Phaeocystidibacter marisrubri JCM30614 (type strain).</title>
        <authorList>
            <person name="Bowman J.P."/>
        </authorList>
    </citation>
    <scope>NUCLEOTIDE SEQUENCE [LARGE SCALE GENOMIC DNA]</scope>
    <source>
        <strain evidence="2 3">JCM 30614</strain>
    </source>
</reference>
<sequence>MKSLLSILFSLGALWSSADEYATIVSVSMNGEKYFAAVEIWDDNGTIEDLSDDISLTIGVVANVNPTGSDAILDERGKLKLEELDPNDFQVEIISTSQHESTNGDGEVEQESKVRVFHVVILLTENREPILSGPITYSLECEKARR</sequence>
<feature type="signal peptide" evidence="1">
    <location>
        <begin position="1"/>
        <end position="18"/>
    </location>
</feature>
<evidence type="ECO:0000313" key="2">
    <source>
        <dbReference type="EMBL" id="KAB2818116.1"/>
    </source>
</evidence>
<evidence type="ECO:0000313" key="3">
    <source>
        <dbReference type="Proteomes" id="UP000484164"/>
    </source>
</evidence>
<dbReference type="Proteomes" id="UP000484164">
    <property type="component" value="Unassembled WGS sequence"/>
</dbReference>
<gene>
    <name evidence="2" type="ORF">F8C82_06855</name>
</gene>
<keyword evidence="3" id="KW-1185">Reference proteome</keyword>
<evidence type="ECO:0000256" key="1">
    <source>
        <dbReference type="SAM" id="SignalP"/>
    </source>
</evidence>
<organism evidence="2 3">
    <name type="scientific">Phaeocystidibacter marisrubri</name>
    <dbReference type="NCBI Taxonomy" id="1577780"/>
    <lineage>
        <taxon>Bacteria</taxon>
        <taxon>Pseudomonadati</taxon>
        <taxon>Bacteroidota</taxon>
        <taxon>Flavobacteriia</taxon>
        <taxon>Flavobacteriales</taxon>
        <taxon>Phaeocystidibacteraceae</taxon>
        <taxon>Phaeocystidibacter</taxon>
    </lineage>
</organism>
<evidence type="ECO:0008006" key="4">
    <source>
        <dbReference type="Google" id="ProtNLM"/>
    </source>
</evidence>
<feature type="chain" id="PRO_5026931309" description="Carboxypeptidase regulatory-like domain-containing protein" evidence="1">
    <location>
        <begin position="19"/>
        <end position="146"/>
    </location>
</feature>
<dbReference type="EMBL" id="WBVQ01000001">
    <property type="protein sequence ID" value="KAB2818116.1"/>
    <property type="molecule type" value="Genomic_DNA"/>
</dbReference>
<accession>A0A6L3ZJC3</accession>
<protein>
    <recommendedName>
        <fullName evidence="4">Carboxypeptidase regulatory-like domain-containing protein</fullName>
    </recommendedName>
</protein>
<name>A0A6L3ZJC3_9FLAO</name>